<dbReference type="NCBIfam" id="TIGR00481">
    <property type="entry name" value="YbhB/YbcL family Raf kinase inhibitor-like protein"/>
    <property type="match status" value="1"/>
</dbReference>
<dbReference type="PROSITE" id="PS51257">
    <property type="entry name" value="PROKAR_LIPOPROTEIN"/>
    <property type="match status" value="1"/>
</dbReference>
<accession>B9L546</accession>
<dbReference type="InterPro" id="IPR008914">
    <property type="entry name" value="PEBP"/>
</dbReference>
<dbReference type="InterPro" id="IPR005247">
    <property type="entry name" value="YbhB_YbcL/LppC-like"/>
</dbReference>
<feature type="signal peptide" evidence="1">
    <location>
        <begin position="1"/>
        <end position="29"/>
    </location>
</feature>
<evidence type="ECO:0000313" key="2">
    <source>
        <dbReference type="EMBL" id="ACM06447.1"/>
    </source>
</evidence>
<dbReference type="Proteomes" id="UP000000447">
    <property type="component" value="Plasmid unnamed"/>
</dbReference>
<proteinExistence type="predicted"/>
<dbReference type="HOGENOM" id="CLU_083918_3_0_0"/>
<organism evidence="2 3">
    <name type="scientific">Thermomicrobium roseum (strain ATCC 27502 / DSM 5159 / P-2)</name>
    <dbReference type="NCBI Taxonomy" id="309801"/>
    <lineage>
        <taxon>Bacteria</taxon>
        <taxon>Pseudomonadati</taxon>
        <taxon>Thermomicrobiota</taxon>
        <taxon>Thermomicrobia</taxon>
        <taxon>Thermomicrobiales</taxon>
        <taxon>Thermomicrobiaceae</taxon>
        <taxon>Thermomicrobium</taxon>
    </lineage>
</organism>
<keyword evidence="3" id="KW-1185">Reference proteome</keyword>
<evidence type="ECO:0000256" key="1">
    <source>
        <dbReference type="SAM" id="SignalP"/>
    </source>
</evidence>
<reference evidence="2 3" key="1">
    <citation type="journal article" date="2009" name="PLoS ONE">
        <title>Complete genome sequence of the aerobic CO-oxidizing thermophile Thermomicrobium roseum.</title>
        <authorList>
            <person name="Wu D."/>
            <person name="Raymond J."/>
            <person name="Wu M."/>
            <person name="Chatterji S."/>
            <person name="Ren Q."/>
            <person name="Graham J.E."/>
            <person name="Bryant D.A."/>
            <person name="Robb F."/>
            <person name="Colman A."/>
            <person name="Tallon L.J."/>
            <person name="Badger J.H."/>
            <person name="Madupu R."/>
            <person name="Ward N.L."/>
            <person name="Eisen J.A."/>
        </authorList>
    </citation>
    <scope>NUCLEOTIDE SEQUENCE [LARGE SCALE GENOMIC DNA]</scope>
    <source>
        <strain evidence="3">ATCC 27502 / DSM 5159 / P-2</strain>
        <plasmid evidence="2">unnamed</plasmid>
    </source>
</reference>
<dbReference type="PANTHER" id="PTHR30289:SF1">
    <property type="entry name" value="PEBP (PHOSPHATIDYLETHANOLAMINE-BINDING PROTEIN) FAMILY PROTEIN"/>
    <property type="match status" value="1"/>
</dbReference>
<evidence type="ECO:0008006" key="4">
    <source>
        <dbReference type="Google" id="ProtNLM"/>
    </source>
</evidence>
<name>B9L546_THERP</name>
<dbReference type="RefSeq" id="WP_012642434.1">
    <property type="nucleotide sequence ID" value="NC_011961.1"/>
</dbReference>
<dbReference type="KEGG" id="tro:trd_A0910"/>
<dbReference type="EMBL" id="CP001276">
    <property type="protein sequence ID" value="ACM06447.1"/>
    <property type="molecule type" value="Genomic_DNA"/>
</dbReference>
<dbReference type="Pfam" id="PF01161">
    <property type="entry name" value="PBP"/>
    <property type="match status" value="1"/>
</dbReference>
<protein>
    <recommendedName>
        <fullName evidence="4">YbhB/YbcL family Raf kinase inhibitor-like protein</fullName>
    </recommendedName>
</protein>
<dbReference type="CDD" id="cd00865">
    <property type="entry name" value="PEBP_bact_arch"/>
    <property type="match status" value="1"/>
</dbReference>
<evidence type="ECO:0000313" key="3">
    <source>
        <dbReference type="Proteomes" id="UP000000447"/>
    </source>
</evidence>
<dbReference type="SUPFAM" id="SSF49777">
    <property type="entry name" value="PEBP-like"/>
    <property type="match status" value="1"/>
</dbReference>
<keyword evidence="2" id="KW-0614">Plasmid</keyword>
<dbReference type="AlphaFoldDB" id="B9L546"/>
<sequence>MRTRLLAFRWSLTYLALAVVAGSLGCATAGTSPTVPLAAVRIQLTSPAFTTSGTLPTEYTCDGPDRSPPLSWSEPPPGTAAFVLLVEDPDAPGGIFTHWLLYDLPAATRSLPPAVPPDETLQSGARQGRNDFGTVGYRGPCPPPGRPHRYVFRLYALDRPTGLPPGAQRNEILRALEGHILAIGELVGTYGREPVR</sequence>
<dbReference type="Gene3D" id="3.90.280.10">
    <property type="entry name" value="PEBP-like"/>
    <property type="match status" value="1"/>
</dbReference>
<gene>
    <name evidence="2" type="ordered locus">trd_A0910</name>
</gene>
<keyword evidence="1" id="KW-0732">Signal</keyword>
<dbReference type="eggNOG" id="COG1881">
    <property type="taxonomic scope" value="Bacteria"/>
</dbReference>
<feature type="chain" id="PRO_5002888467" description="YbhB/YbcL family Raf kinase inhibitor-like protein" evidence="1">
    <location>
        <begin position="30"/>
        <end position="196"/>
    </location>
</feature>
<geneLocation type="plasmid" evidence="3">
    <name>Tros</name>
</geneLocation>
<dbReference type="InterPro" id="IPR036610">
    <property type="entry name" value="PEBP-like_sf"/>
</dbReference>
<dbReference type="PANTHER" id="PTHR30289">
    <property type="entry name" value="UNCHARACTERIZED PROTEIN YBCL-RELATED"/>
    <property type="match status" value="1"/>
</dbReference>